<evidence type="ECO:0000313" key="4">
    <source>
        <dbReference type="EMBL" id="KAF1814724.1"/>
    </source>
</evidence>
<keyword evidence="5" id="KW-1185">Reference proteome</keyword>
<feature type="transmembrane region" description="Helical" evidence="2">
    <location>
        <begin position="371"/>
        <end position="393"/>
    </location>
</feature>
<organism evidence="4">
    <name type="scientific">Eremomyces bilateralis CBS 781.70</name>
    <dbReference type="NCBI Taxonomy" id="1392243"/>
    <lineage>
        <taxon>Eukaryota</taxon>
        <taxon>Fungi</taxon>
        <taxon>Dikarya</taxon>
        <taxon>Ascomycota</taxon>
        <taxon>Pezizomycotina</taxon>
        <taxon>Dothideomycetes</taxon>
        <taxon>Dothideomycetes incertae sedis</taxon>
        <taxon>Eremomycetales</taxon>
        <taxon>Eremomycetaceae</taxon>
        <taxon>Eremomyces</taxon>
    </lineage>
</organism>
<feature type="transmembrane region" description="Helical" evidence="2">
    <location>
        <begin position="264"/>
        <end position="286"/>
    </location>
</feature>
<reference evidence="4 6" key="1">
    <citation type="submission" date="2020-01" db="EMBL/GenBank/DDBJ databases">
        <authorList>
            <consortium name="DOE Joint Genome Institute"/>
            <person name="Haridas S."/>
            <person name="Albert R."/>
            <person name="Binder M."/>
            <person name="Bloem J."/>
            <person name="Labutti K."/>
            <person name="Salamov A."/>
            <person name="Andreopoulos B."/>
            <person name="Baker S.E."/>
            <person name="Barry K."/>
            <person name="Bills G."/>
            <person name="Bluhm B.H."/>
            <person name="Cannon C."/>
            <person name="Castanera R."/>
            <person name="Culley D.E."/>
            <person name="Daum C."/>
            <person name="Ezra D."/>
            <person name="Gonzalez J.B."/>
            <person name="Henrissat B."/>
            <person name="Kuo A."/>
            <person name="Liang C."/>
            <person name="Lipzen A."/>
            <person name="Lutzoni F."/>
            <person name="Magnuson J."/>
            <person name="Mondo S."/>
            <person name="Nolan M."/>
            <person name="Ohm R."/>
            <person name="Pangilinan J."/>
            <person name="Park H.-J."/>
            <person name="Ramirez L."/>
            <person name="Alfaro M."/>
            <person name="Sun H."/>
            <person name="Tritt A."/>
            <person name="Yoshinaga Y."/>
            <person name="Zwiers L.-H."/>
            <person name="Turgeon B.G."/>
            <person name="Goodwin S.B."/>
            <person name="Spatafora J.W."/>
            <person name="Crous P.W."/>
            <person name="Grigoriev I.V."/>
        </authorList>
    </citation>
    <scope>NUCLEOTIDE SEQUENCE</scope>
    <source>
        <strain evidence="4 6">CBS 781.70</strain>
    </source>
</reference>
<dbReference type="AlphaFoldDB" id="A0A6G1G9M7"/>
<keyword evidence="2" id="KW-1133">Transmembrane helix</keyword>
<dbReference type="InterPro" id="IPR018767">
    <property type="entry name" value="Brl1/Brr6_dom"/>
</dbReference>
<dbReference type="GO" id="GO:0031965">
    <property type="term" value="C:nuclear membrane"/>
    <property type="evidence" value="ECO:0007669"/>
    <property type="project" value="InterPro"/>
</dbReference>
<keyword evidence="2" id="KW-0472">Membrane</keyword>
<dbReference type="EMBL" id="ML975152">
    <property type="protein sequence ID" value="KAF1814724.1"/>
    <property type="molecule type" value="Genomic_DNA"/>
</dbReference>
<feature type="compositionally biased region" description="Basic and acidic residues" evidence="1">
    <location>
        <begin position="155"/>
        <end position="171"/>
    </location>
</feature>
<protein>
    <recommendedName>
        <fullName evidence="3">Brl1/Brr6 domain-containing protein</fullName>
    </recommendedName>
</protein>
<dbReference type="PANTHER" id="PTHR28136">
    <property type="entry name" value="NUCLEUS EXPORT PROTEIN BRR6"/>
    <property type="match status" value="1"/>
</dbReference>
<dbReference type="Proteomes" id="UP000504638">
    <property type="component" value="Unplaced"/>
</dbReference>
<name>A0A6G1G9M7_9PEZI</name>
<proteinExistence type="predicted"/>
<keyword evidence="2" id="KW-0812">Transmembrane</keyword>
<dbReference type="OrthoDB" id="5961at2759"/>
<evidence type="ECO:0000256" key="1">
    <source>
        <dbReference type="SAM" id="MobiDB-lite"/>
    </source>
</evidence>
<accession>A0A6G1G9M7</accession>
<dbReference type="RefSeq" id="XP_033536355.1">
    <property type="nucleotide sequence ID" value="XM_033678861.1"/>
</dbReference>
<evidence type="ECO:0000259" key="3">
    <source>
        <dbReference type="SMART" id="SM01042"/>
    </source>
</evidence>
<feature type="domain" description="Brl1/Brr6" evidence="3">
    <location>
        <begin position="262"/>
        <end position="394"/>
    </location>
</feature>
<dbReference type="PANTHER" id="PTHR28136:SF1">
    <property type="entry name" value="NUCLEUS EXPORT PROTEIN BRL1"/>
    <property type="match status" value="1"/>
</dbReference>
<dbReference type="GO" id="GO:0055088">
    <property type="term" value="P:lipid homeostasis"/>
    <property type="evidence" value="ECO:0007669"/>
    <property type="project" value="InterPro"/>
</dbReference>
<evidence type="ECO:0000313" key="6">
    <source>
        <dbReference type="RefSeq" id="XP_033536355.1"/>
    </source>
</evidence>
<reference evidence="6" key="2">
    <citation type="submission" date="2020-04" db="EMBL/GenBank/DDBJ databases">
        <authorList>
            <consortium name="NCBI Genome Project"/>
        </authorList>
    </citation>
    <scope>NUCLEOTIDE SEQUENCE</scope>
    <source>
        <strain evidence="6">CBS 781.70</strain>
    </source>
</reference>
<dbReference type="GO" id="GO:0006998">
    <property type="term" value="P:nuclear envelope organization"/>
    <property type="evidence" value="ECO:0007669"/>
    <property type="project" value="InterPro"/>
</dbReference>
<feature type="compositionally biased region" description="Low complexity" evidence="1">
    <location>
        <begin position="180"/>
        <end position="189"/>
    </location>
</feature>
<feature type="region of interest" description="Disordered" evidence="1">
    <location>
        <begin position="445"/>
        <end position="475"/>
    </location>
</feature>
<sequence length="475" mass="53094">MDRRSHGGPMDFTWTNGLGPVDESSPFATLARTGAQRRAEQQESQNGTVKKRPHSVFDSPTKFEPTSFREPTSQSFLFSQPSTERNKPLPRPPLGPQFTTPRKFEVEVSSGGETPDTPDISFADSEGTPGGIPMAFGAIKAKGGDARPRSPVKFKGSDDESAPKKSGRRDSWMNFRKLISSSPKSSSYSTKGERRIMKRRTKAADTEKKSLVRRRRHARDSEDSDDDANSQPTAPESKPGFGSSISSFFTYLESHPNLPHILSYYVQLALNIFIAFMFMRTLWSFWSGIMDDVNQRAESAKINILHEVSTCKKHYEENNCHVARTQALEPLCQNWKDCMNQDSDNVYRAKLSARMFAEIFNSLIEPISWKAMIFMILFAGSVILALNVAFSMFRNHYPPNNNTQHSFMPQHPSFPQTPHRYPSGGSFHDDHAYFTPYGTIGRTPSGEHGGLALEPGPSAIAGAQNQGSPGKRTWR</sequence>
<evidence type="ECO:0000256" key="2">
    <source>
        <dbReference type="SAM" id="Phobius"/>
    </source>
</evidence>
<gene>
    <name evidence="4 6" type="ORF">P152DRAFT_455762</name>
</gene>
<dbReference type="InterPro" id="IPR040202">
    <property type="entry name" value="Brl1/Brr6"/>
</dbReference>
<dbReference type="SMART" id="SM01042">
    <property type="entry name" value="Brr6_like_C_C"/>
    <property type="match status" value="1"/>
</dbReference>
<dbReference type="GeneID" id="54419431"/>
<feature type="compositionally biased region" description="Polar residues" evidence="1">
    <location>
        <begin position="69"/>
        <end position="83"/>
    </location>
</feature>
<evidence type="ECO:0000313" key="5">
    <source>
        <dbReference type="Proteomes" id="UP000504638"/>
    </source>
</evidence>
<dbReference type="Pfam" id="PF10104">
    <property type="entry name" value="Brr6_like_C_C"/>
    <property type="match status" value="1"/>
</dbReference>
<reference evidence="6" key="3">
    <citation type="submission" date="2025-04" db="UniProtKB">
        <authorList>
            <consortium name="RefSeq"/>
        </authorList>
    </citation>
    <scope>IDENTIFICATION</scope>
    <source>
        <strain evidence="6">CBS 781.70</strain>
    </source>
</reference>
<feature type="region of interest" description="Disordered" evidence="1">
    <location>
        <begin position="1"/>
        <end position="241"/>
    </location>
</feature>